<proteinExistence type="inferred from homology"/>
<dbReference type="AlphaFoldDB" id="A0A347WI02"/>
<dbReference type="Proteomes" id="UP000263232">
    <property type="component" value="Chromosome"/>
</dbReference>
<dbReference type="GO" id="GO:0030145">
    <property type="term" value="F:manganese ion binding"/>
    <property type="evidence" value="ECO:0007669"/>
    <property type="project" value="UniProtKB-UniRule"/>
</dbReference>
<dbReference type="RefSeq" id="WP_118989633.1">
    <property type="nucleotide sequence ID" value="NZ_CP023434.1"/>
</dbReference>
<comment type="similarity">
    <text evidence="1 5">Belongs to the metallo-dependent hydrolases superfamily. CpsB/CapC family.</text>
</comment>
<dbReference type="SUPFAM" id="SSF89550">
    <property type="entry name" value="PHP domain-like"/>
    <property type="match status" value="1"/>
</dbReference>
<name>A0A347WI02_9LACT</name>
<dbReference type="PIRSF" id="PIRSF016557">
    <property type="entry name" value="Caps_synth_CpsB"/>
    <property type="match status" value="1"/>
</dbReference>
<gene>
    <name evidence="6" type="ORF">CL176_00950</name>
</gene>
<organism evidence="6 7">
    <name type="scientific">Suicoccus acidiformans</name>
    <dbReference type="NCBI Taxonomy" id="2036206"/>
    <lineage>
        <taxon>Bacteria</taxon>
        <taxon>Bacillati</taxon>
        <taxon>Bacillota</taxon>
        <taxon>Bacilli</taxon>
        <taxon>Lactobacillales</taxon>
        <taxon>Aerococcaceae</taxon>
        <taxon>Suicoccus</taxon>
    </lineage>
</organism>
<reference evidence="6 7" key="1">
    <citation type="submission" date="2017-09" db="EMBL/GenBank/DDBJ databases">
        <title>Complete genome sequence of Oxytococcus suis strain ZY16052.</title>
        <authorList>
            <person name="Li F."/>
        </authorList>
    </citation>
    <scope>NUCLEOTIDE SEQUENCE [LARGE SCALE GENOMIC DNA]</scope>
    <source>
        <strain evidence="6 7">ZY16052</strain>
    </source>
</reference>
<comment type="catalytic activity">
    <reaction evidence="4 5">
        <text>O-phospho-L-tyrosyl-[protein] + H2O = L-tyrosyl-[protein] + phosphate</text>
        <dbReference type="Rhea" id="RHEA:10684"/>
        <dbReference type="Rhea" id="RHEA-COMP:10136"/>
        <dbReference type="Rhea" id="RHEA-COMP:20101"/>
        <dbReference type="ChEBI" id="CHEBI:15377"/>
        <dbReference type="ChEBI" id="CHEBI:43474"/>
        <dbReference type="ChEBI" id="CHEBI:46858"/>
        <dbReference type="ChEBI" id="CHEBI:61978"/>
        <dbReference type="EC" id="3.1.3.48"/>
    </reaction>
</comment>
<keyword evidence="7" id="KW-1185">Reference proteome</keyword>
<evidence type="ECO:0000256" key="2">
    <source>
        <dbReference type="ARBA" id="ARBA00022801"/>
    </source>
</evidence>
<keyword evidence="2 5" id="KW-0378">Hydrolase</keyword>
<evidence type="ECO:0000256" key="3">
    <source>
        <dbReference type="ARBA" id="ARBA00022912"/>
    </source>
</evidence>
<dbReference type="InterPro" id="IPR016195">
    <property type="entry name" value="Pol/histidinol_Pase-like"/>
</dbReference>
<dbReference type="EC" id="3.1.3.48" evidence="5"/>
<sequence>MIIDLHSHLLPGVDDGAQNEADTLALAREAVQEGVEHSVITPHHLNGQYVNPAASVVEKTEQLQALYDAHGIALKVYPGQEIRLTEAFLDELYSGNLLSLDGGGLYYLVEMPTLTVPDFAYETLSVLVEQGSIPIIAHPERNKVFMSDLNYYQEFIELGCLGQLTTSSYIGNFGEEFRAVSKQMIERNLVHIFSSDAHSVEWRSFHFQAAYRLMEEEYGSEQVDIYKQRSRAIINGQTFAKPEVIAAPRRKKWSFNFFRK</sequence>
<dbReference type="PANTHER" id="PTHR39181">
    <property type="entry name" value="TYROSINE-PROTEIN PHOSPHATASE YWQE"/>
    <property type="match status" value="1"/>
</dbReference>
<dbReference type="InterPro" id="IPR016667">
    <property type="entry name" value="Caps_polysacc_synth_CpsB/CapC"/>
</dbReference>
<evidence type="ECO:0000256" key="4">
    <source>
        <dbReference type="ARBA" id="ARBA00051722"/>
    </source>
</evidence>
<dbReference type="PANTHER" id="PTHR39181:SF1">
    <property type="entry name" value="TYROSINE-PROTEIN PHOSPHATASE YWQE"/>
    <property type="match status" value="1"/>
</dbReference>
<evidence type="ECO:0000313" key="7">
    <source>
        <dbReference type="Proteomes" id="UP000263232"/>
    </source>
</evidence>
<keyword evidence="3 5" id="KW-0904">Protein phosphatase</keyword>
<accession>A0A347WI02</accession>
<evidence type="ECO:0000256" key="1">
    <source>
        <dbReference type="ARBA" id="ARBA00005750"/>
    </source>
</evidence>
<dbReference type="GO" id="GO:0004725">
    <property type="term" value="F:protein tyrosine phosphatase activity"/>
    <property type="evidence" value="ECO:0007669"/>
    <property type="project" value="UniProtKB-UniRule"/>
</dbReference>
<dbReference type="Gene3D" id="3.20.20.140">
    <property type="entry name" value="Metal-dependent hydrolases"/>
    <property type="match status" value="1"/>
</dbReference>
<dbReference type="KEGG" id="abae:CL176_00950"/>
<dbReference type="EMBL" id="CP023434">
    <property type="protein sequence ID" value="AXY24709.1"/>
    <property type="molecule type" value="Genomic_DNA"/>
</dbReference>
<evidence type="ECO:0000256" key="5">
    <source>
        <dbReference type="PIRNR" id="PIRNR016557"/>
    </source>
</evidence>
<dbReference type="OrthoDB" id="9788539at2"/>
<dbReference type="Pfam" id="PF19567">
    <property type="entry name" value="CpsB_CapC"/>
    <property type="match status" value="1"/>
</dbReference>
<evidence type="ECO:0000313" key="6">
    <source>
        <dbReference type="EMBL" id="AXY24709.1"/>
    </source>
</evidence>
<protein>
    <recommendedName>
        <fullName evidence="5">Tyrosine-protein phosphatase</fullName>
        <ecNumber evidence="5">3.1.3.48</ecNumber>
    </recommendedName>
</protein>